<dbReference type="InterPro" id="IPR029071">
    <property type="entry name" value="Ubiquitin-like_domsf"/>
</dbReference>
<dbReference type="InterPro" id="IPR051421">
    <property type="entry name" value="RNA_Proc_DNA_Dmg_Regulator"/>
</dbReference>
<comment type="subcellular location">
    <subcellularLocation>
        <location evidence="2">Cytoplasm</location>
    </subcellularLocation>
    <subcellularLocation>
        <location evidence="1">Nucleus</location>
    </subcellularLocation>
</comment>
<keyword evidence="9" id="KW-0175">Coiled coil</keyword>
<feature type="compositionally biased region" description="Basic and acidic residues" evidence="10">
    <location>
        <begin position="232"/>
        <end position="244"/>
    </location>
</feature>
<evidence type="ECO:0000256" key="2">
    <source>
        <dbReference type="ARBA" id="ARBA00004496"/>
    </source>
</evidence>
<evidence type="ECO:0000259" key="11">
    <source>
        <dbReference type="Pfam" id="PF13297"/>
    </source>
</evidence>
<gene>
    <name evidence="13" type="ORF">Cni_G24206</name>
</gene>
<name>A0AAQ3KVR4_9LILI</name>
<reference evidence="13 14" key="1">
    <citation type="submission" date="2023-10" db="EMBL/GenBank/DDBJ databases">
        <title>Chromosome-scale genome assembly provides insights into flower coloration mechanisms of Canna indica.</title>
        <authorList>
            <person name="Li C."/>
        </authorList>
    </citation>
    <scope>NUCLEOTIDE SEQUENCE [LARGE SCALE GENOMIC DNA]</scope>
    <source>
        <tissue evidence="13">Flower</tissue>
    </source>
</reference>
<evidence type="ECO:0000313" key="14">
    <source>
        <dbReference type="Proteomes" id="UP001327560"/>
    </source>
</evidence>
<evidence type="ECO:0000256" key="8">
    <source>
        <dbReference type="ARBA" id="ARBA00023306"/>
    </source>
</evidence>
<feature type="compositionally biased region" description="Basic and acidic residues" evidence="10">
    <location>
        <begin position="279"/>
        <end position="299"/>
    </location>
</feature>
<comment type="similarity">
    <text evidence="3">Belongs to the SDE2 family.</text>
</comment>
<evidence type="ECO:0008006" key="15">
    <source>
        <dbReference type="Google" id="ProtNLM"/>
    </source>
</evidence>
<feature type="compositionally biased region" description="Acidic residues" evidence="10">
    <location>
        <begin position="217"/>
        <end position="231"/>
    </location>
</feature>
<keyword evidence="6" id="KW-0508">mRNA splicing</keyword>
<dbReference type="GO" id="GO:0005737">
    <property type="term" value="C:cytoplasm"/>
    <property type="evidence" value="ECO:0007669"/>
    <property type="project" value="UniProtKB-SubCell"/>
</dbReference>
<sequence>MASYQIFVKFLDGQTRCLQITSPTLSGETLRHDLVTRTGIPIGLLRLVSGIREISDDSFISASRDGIFPSLSLLLRLRGGKGGFGSLLRGAATKAGQKKTNNFDACRDMSGRRLRHVNAEKKLEEWKAEEEERRLEKLAEDFLKKKAKEVKKNSTAAVEKYLEKYREDTEKCMEDVEESVRQSFALYKESKRKFLPLSEPSSKRLKKWLGKKKMEESDSESDDSEDDDDSDNGDKKSVVLDDRNNSNGNDGNEGCSASGSFSNANSDGESLGGGSAKSNIEDVNRDDVSSSPDMEHGFGIRDSNSESDEVIESKPGAHEETGDQNDAVSGLKNMLEESESKLEIEIQLELVEKEPEPFNMDKVIKSAIVSSMEEPFDFNKYNSAEELEALGMEVLKTMLQKHGLKCGGTLQQRASRLFLLKTTPLGKLPKKLLAKP</sequence>
<feature type="compositionally biased region" description="Polar residues" evidence="10">
    <location>
        <begin position="255"/>
        <end position="268"/>
    </location>
</feature>
<feature type="domain" description="SDE2-like" evidence="12">
    <location>
        <begin position="79"/>
        <end position="181"/>
    </location>
</feature>
<keyword evidence="14" id="KW-1185">Reference proteome</keyword>
<protein>
    <recommendedName>
        <fullName evidence="15">Sde2 N-terminal ubiquitin domain-containing protein</fullName>
    </recommendedName>
</protein>
<dbReference type="GO" id="GO:0005634">
    <property type="term" value="C:nucleus"/>
    <property type="evidence" value="ECO:0007669"/>
    <property type="project" value="UniProtKB-SubCell"/>
</dbReference>
<feature type="region of interest" description="Disordered" evidence="10">
    <location>
        <begin position="205"/>
        <end position="329"/>
    </location>
</feature>
<dbReference type="InterPro" id="IPR053822">
    <property type="entry name" value="SDE2-like_dom"/>
</dbReference>
<feature type="compositionally biased region" description="Low complexity" evidence="10">
    <location>
        <begin position="245"/>
        <end position="254"/>
    </location>
</feature>
<dbReference type="SUPFAM" id="SSF54236">
    <property type="entry name" value="Ubiquitin-like"/>
    <property type="match status" value="1"/>
</dbReference>
<evidence type="ECO:0000259" key="12">
    <source>
        <dbReference type="Pfam" id="PF22782"/>
    </source>
</evidence>
<evidence type="ECO:0000313" key="13">
    <source>
        <dbReference type="EMBL" id="WOL15425.1"/>
    </source>
</evidence>
<dbReference type="GO" id="GO:0006397">
    <property type="term" value="P:mRNA processing"/>
    <property type="evidence" value="ECO:0007669"/>
    <property type="project" value="UniProtKB-KW"/>
</dbReference>
<dbReference type="EMBL" id="CP136896">
    <property type="protein sequence ID" value="WOL15425.1"/>
    <property type="molecule type" value="Genomic_DNA"/>
</dbReference>
<dbReference type="PANTHER" id="PTHR12786">
    <property type="entry name" value="SPLICING FACTOR SF3A-RELATED"/>
    <property type="match status" value="1"/>
</dbReference>
<dbReference type="GO" id="GO:0008380">
    <property type="term" value="P:RNA splicing"/>
    <property type="evidence" value="ECO:0007669"/>
    <property type="project" value="UniProtKB-KW"/>
</dbReference>
<evidence type="ECO:0000256" key="6">
    <source>
        <dbReference type="ARBA" id="ARBA00023187"/>
    </source>
</evidence>
<dbReference type="PANTHER" id="PTHR12786:SF1">
    <property type="entry name" value="SPLICING REGULATOR SDE2"/>
    <property type="match status" value="1"/>
</dbReference>
<evidence type="ECO:0000256" key="9">
    <source>
        <dbReference type="SAM" id="Coils"/>
    </source>
</evidence>
<keyword evidence="7" id="KW-0539">Nucleus</keyword>
<evidence type="ECO:0000256" key="5">
    <source>
        <dbReference type="ARBA" id="ARBA00022664"/>
    </source>
</evidence>
<organism evidence="13 14">
    <name type="scientific">Canna indica</name>
    <name type="common">Indian-shot</name>
    <dbReference type="NCBI Taxonomy" id="4628"/>
    <lineage>
        <taxon>Eukaryota</taxon>
        <taxon>Viridiplantae</taxon>
        <taxon>Streptophyta</taxon>
        <taxon>Embryophyta</taxon>
        <taxon>Tracheophyta</taxon>
        <taxon>Spermatophyta</taxon>
        <taxon>Magnoliopsida</taxon>
        <taxon>Liliopsida</taxon>
        <taxon>Zingiberales</taxon>
        <taxon>Cannaceae</taxon>
        <taxon>Canna</taxon>
    </lineage>
</organism>
<dbReference type="Proteomes" id="UP001327560">
    <property type="component" value="Chromosome 7"/>
</dbReference>
<dbReference type="Pfam" id="PF13297">
    <property type="entry name" value="SDE2_2C"/>
    <property type="match status" value="1"/>
</dbReference>
<accession>A0AAQ3KVR4</accession>
<feature type="compositionally biased region" description="Basic and acidic residues" evidence="10">
    <location>
        <begin position="311"/>
        <end position="321"/>
    </location>
</feature>
<evidence type="ECO:0000256" key="3">
    <source>
        <dbReference type="ARBA" id="ARBA00008726"/>
    </source>
</evidence>
<evidence type="ECO:0000256" key="10">
    <source>
        <dbReference type="SAM" id="MobiDB-lite"/>
    </source>
</evidence>
<feature type="domain" description="SDE2/SF3A3 SAP" evidence="11">
    <location>
        <begin position="370"/>
        <end position="435"/>
    </location>
</feature>
<keyword evidence="4" id="KW-0963">Cytoplasm</keyword>
<proteinExistence type="inferred from homology"/>
<feature type="coiled-coil region" evidence="9">
    <location>
        <begin position="114"/>
        <end position="148"/>
    </location>
</feature>
<dbReference type="Pfam" id="PF22782">
    <property type="entry name" value="SDE2"/>
    <property type="match status" value="1"/>
</dbReference>
<dbReference type="AlphaFoldDB" id="A0AAQ3KVR4"/>
<keyword evidence="8" id="KW-0131">Cell cycle</keyword>
<evidence type="ECO:0000256" key="7">
    <source>
        <dbReference type="ARBA" id="ARBA00023242"/>
    </source>
</evidence>
<keyword evidence="5" id="KW-0507">mRNA processing</keyword>
<dbReference type="InterPro" id="IPR025086">
    <property type="entry name" value="SDE2/SF3A3_SAP"/>
</dbReference>
<evidence type="ECO:0000256" key="4">
    <source>
        <dbReference type="ARBA" id="ARBA00022490"/>
    </source>
</evidence>
<evidence type="ECO:0000256" key="1">
    <source>
        <dbReference type="ARBA" id="ARBA00004123"/>
    </source>
</evidence>